<comment type="similarity">
    <text evidence="1">Belongs to the glutaredoxin family.</text>
</comment>
<sequence length="88" mass="10159">MAARLPQVARLILFTGPNCSLCDVAKLELAKVRQSYQFDLEIVNIQDKGQEKWKKKYVYWIPTLHLDGREIAKGHCDASTMLKSMRHL</sequence>
<dbReference type="RefSeq" id="XP_041287019.1">
    <property type="nucleotide sequence ID" value="XM_041443706.1"/>
</dbReference>
<protein>
    <recommendedName>
        <fullName evidence="1">Glutaredoxin-like protein</fullName>
    </recommendedName>
</protein>
<dbReference type="InterPro" id="IPR008554">
    <property type="entry name" value="Glutaredoxin-like"/>
</dbReference>
<dbReference type="Proteomes" id="UP000823399">
    <property type="component" value="Unassembled WGS sequence"/>
</dbReference>
<keyword evidence="1" id="KW-0813">Transport</keyword>
<evidence type="ECO:0000256" key="1">
    <source>
        <dbReference type="RuleBase" id="RU363082"/>
    </source>
</evidence>
<gene>
    <name evidence="2" type="ORF">F5147DRAFT_821547</name>
</gene>
<keyword evidence="3" id="KW-1185">Reference proteome</keyword>
<dbReference type="Pfam" id="PF05768">
    <property type="entry name" value="Glrx-like"/>
    <property type="match status" value="1"/>
</dbReference>
<evidence type="ECO:0000313" key="2">
    <source>
        <dbReference type="EMBL" id="KAG2092928.1"/>
    </source>
</evidence>
<organism evidence="2 3">
    <name type="scientific">Suillus discolor</name>
    <dbReference type="NCBI Taxonomy" id="1912936"/>
    <lineage>
        <taxon>Eukaryota</taxon>
        <taxon>Fungi</taxon>
        <taxon>Dikarya</taxon>
        <taxon>Basidiomycota</taxon>
        <taxon>Agaricomycotina</taxon>
        <taxon>Agaricomycetes</taxon>
        <taxon>Agaricomycetidae</taxon>
        <taxon>Boletales</taxon>
        <taxon>Suillineae</taxon>
        <taxon>Suillaceae</taxon>
        <taxon>Suillus</taxon>
    </lineage>
</organism>
<proteinExistence type="inferred from homology"/>
<evidence type="ECO:0000313" key="3">
    <source>
        <dbReference type="Proteomes" id="UP000823399"/>
    </source>
</evidence>
<dbReference type="InterPro" id="IPR052565">
    <property type="entry name" value="Glutaredoxin-like_YDR286C"/>
</dbReference>
<name>A0A9P7EWV8_9AGAM</name>
<dbReference type="Gene3D" id="3.40.30.10">
    <property type="entry name" value="Glutaredoxin"/>
    <property type="match status" value="1"/>
</dbReference>
<comment type="caution">
    <text evidence="2">The sequence shown here is derived from an EMBL/GenBank/DDBJ whole genome shotgun (WGS) entry which is preliminary data.</text>
</comment>
<dbReference type="PANTHER" id="PTHR33558">
    <property type="entry name" value="GLUTAREDOXIN-LIKE PROTEIN C5ORF63 HOMOLOG"/>
    <property type="match status" value="1"/>
</dbReference>
<dbReference type="CDD" id="cd01659">
    <property type="entry name" value="TRX_superfamily"/>
    <property type="match status" value="1"/>
</dbReference>
<dbReference type="PANTHER" id="PTHR33558:SF1">
    <property type="entry name" value="GLUTAREDOXIN-LIKE PROTEIN C5ORF63 HOMOLOG"/>
    <property type="match status" value="1"/>
</dbReference>
<accession>A0A9P7EWV8</accession>
<reference evidence="2" key="1">
    <citation type="journal article" date="2020" name="New Phytol.">
        <title>Comparative genomics reveals dynamic genome evolution in host specialist ectomycorrhizal fungi.</title>
        <authorList>
            <person name="Lofgren L.A."/>
            <person name="Nguyen N.H."/>
            <person name="Vilgalys R."/>
            <person name="Ruytinx J."/>
            <person name="Liao H.L."/>
            <person name="Branco S."/>
            <person name="Kuo A."/>
            <person name="LaButti K."/>
            <person name="Lipzen A."/>
            <person name="Andreopoulos W."/>
            <person name="Pangilinan J."/>
            <person name="Riley R."/>
            <person name="Hundley H."/>
            <person name="Na H."/>
            <person name="Barry K."/>
            <person name="Grigoriev I.V."/>
            <person name="Stajich J.E."/>
            <person name="Kennedy P.G."/>
        </authorList>
    </citation>
    <scope>NUCLEOTIDE SEQUENCE</scope>
    <source>
        <strain evidence="2">FC423</strain>
    </source>
</reference>
<dbReference type="SUPFAM" id="SSF52833">
    <property type="entry name" value="Thioredoxin-like"/>
    <property type="match status" value="1"/>
</dbReference>
<dbReference type="EMBL" id="JABBWM010000087">
    <property type="protein sequence ID" value="KAG2092928.1"/>
    <property type="molecule type" value="Genomic_DNA"/>
</dbReference>
<dbReference type="InterPro" id="IPR036249">
    <property type="entry name" value="Thioredoxin-like_sf"/>
</dbReference>
<dbReference type="GeneID" id="64705965"/>
<dbReference type="AlphaFoldDB" id="A0A9P7EWV8"/>
<dbReference type="OrthoDB" id="429967at2759"/>
<keyword evidence="1" id="KW-0249">Electron transport</keyword>